<dbReference type="PRINTS" id="PR00507">
    <property type="entry name" value="N12N6MTFRASE"/>
</dbReference>
<keyword evidence="2 5" id="KW-0808">Transferase</keyword>
<dbReference type="InterPro" id="IPR000241">
    <property type="entry name" value="RlmKL-like_Mtase"/>
</dbReference>
<accession>A0A060S323</accession>
<evidence type="ECO:0000259" key="3">
    <source>
        <dbReference type="Pfam" id="PF01170"/>
    </source>
</evidence>
<proteinExistence type="predicted"/>
<dbReference type="EMBL" id="HG810774">
    <property type="protein sequence ID" value="CDO66216.1"/>
    <property type="molecule type" value="Genomic_DNA"/>
</dbReference>
<evidence type="ECO:0000259" key="4">
    <source>
        <dbReference type="Pfam" id="PF25904"/>
    </source>
</evidence>
<dbReference type="FunFam" id="3.40.50.150:FF:000304">
    <property type="entry name" value="Methyltransferase/nucleic acid binding"/>
    <property type="match status" value="1"/>
</dbReference>
<evidence type="ECO:0000256" key="2">
    <source>
        <dbReference type="ARBA" id="ARBA00022679"/>
    </source>
</evidence>
<feature type="domain" description="Ribosomal RNA large subunit methyltransferase K/L-like methyltransferase" evidence="3">
    <location>
        <begin position="259"/>
        <end position="310"/>
    </location>
</feature>
<dbReference type="PhylomeDB" id="A0A060S323"/>
<evidence type="ECO:0000256" key="1">
    <source>
        <dbReference type="ARBA" id="ARBA00022603"/>
    </source>
</evidence>
<dbReference type="PANTHER" id="PTHR13370">
    <property type="entry name" value="RNA METHYLASE-RELATED"/>
    <property type="match status" value="1"/>
</dbReference>
<dbReference type="InterPro" id="IPR029063">
    <property type="entry name" value="SAM-dependent_MTases_sf"/>
</dbReference>
<dbReference type="Pfam" id="PF25904">
    <property type="entry name" value="Tmrp11_N"/>
    <property type="match status" value="1"/>
</dbReference>
<dbReference type="GO" id="GO:0141100">
    <property type="term" value="F:tRNA (guanine(18)-2'-O)-methyltransferase activity"/>
    <property type="evidence" value="ECO:0007669"/>
    <property type="project" value="UniProtKB-EC"/>
</dbReference>
<gene>
    <name evidence="5" type="ORF">PRCDC_1342200</name>
</gene>
<dbReference type="VEuPathDB" id="PlasmoDB:PRCDC_1342200"/>
<evidence type="ECO:0000313" key="6">
    <source>
        <dbReference type="Proteomes" id="UP000027581"/>
    </source>
</evidence>
<protein>
    <submittedName>
        <fullName evidence="5">tRNA guanosine-2'-O-methyltransferase, putative</fullName>
        <ecNumber evidence="5">2.1.1.34</ecNumber>
    </submittedName>
</protein>
<dbReference type="PROSITE" id="PS00092">
    <property type="entry name" value="N6_MTASE"/>
    <property type="match status" value="1"/>
</dbReference>
<sequence>MPYLVWFSSHNKYDDCKISELNSLLEIYGYGKKEYDKKGKEKGKEKEKENDREKNEGYNMNQIELFETVKKSCDRKNREWEEKFNISRMITNKFRNEVFLKINISEEDLWVNVISRSVLIKGVIELWSEGNSYNEILKELLLKKDLFEKTLKDKKWCFCFNSYGKIINQEEKVDKMNFFKILLEPYTNIDLMNPQVQIGLIEEYEQESNHSHILKKVYFGKCIALRRNQYMNNINKLKNDHKIIGKPKIAWWTSYALNKRPILGPTTTDNDLAFIMCNIAKIKKGDIVLDPFVGSGGLLITSSIFGAICIGNDIDIRLLKGYKLSYLNPHMKHKSNNKSIFENFLYYNLNIPEIIVSDNSNPTWNFFHKPWVDAIITDPPYGNRATVRICVNNNVEMNNLQNKDILPISVENEQNINEYNNNNNNNNNNFCSNEEKLKKKEKNISNAKTITYNCTSAVKDLLNIASNVLVDNGMLVFLFPVQLDTIQEEINILKHSDFYLISYDLQTFTPITGRLIVSMQRKARNV</sequence>
<dbReference type="InterPro" id="IPR002052">
    <property type="entry name" value="DNA_methylase_N6_adenine_CS"/>
</dbReference>
<dbReference type="AlphaFoldDB" id="A0A060S323"/>
<dbReference type="Proteomes" id="UP000027581">
    <property type="component" value="Unassembled WGS sequence"/>
</dbReference>
<organism evidence="5 6">
    <name type="scientific">Plasmodium reichenowi</name>
    <dbReference type="NCBI Taxonomy" id="5854"/>
    <lineage>
        <taxon>Eukaryota</taxon>
        <taxon>Sar</taxon>
        <taxon>Alveolata</taxon>
        <taxon>Apicomplexa</taxon>
        <taxon>Aconoidasida</taxon>
        <taxon>Haemosporida</taxon>
        <taxon>Plasmodiidae</taxon>
        <taxon>Plasmodium</taxon>
        <taxon>Plasmodium (Laverania)</taxon>
    </lineage>
</organism>
<dbReference type="GO" id="GO:0005737">
    <property type="term" value="C:cytoplasm"/>
    <property type="evidence" value="ECO:0007669"/>
    <property type="project" value="TreeGrafter"/>
</dbReference>
<dbReference type="GO" id="GO:0032259">
    <property type="term" value="P:methylation"/>
    <property type="evidence" value="ECO:0007669"/>
    <property type="project" value="UniProtKB-KW"/>
</dbReference>
<keyword evidence="1 5" id="KW-0489">Methyltransferase</keyword>
<reference evidence="5" key="1">
    <citation type="submission" date="2014-01" db="EMBL/GenBank/DDBJ databases">
        <authorList>
            <person name="Aslett M."/>
        </authorList>
    </citation>
    <scope>NUCLEOTIDE SEQUENCE</scope>
    <source>
        <strain evidence="5">CDC</strain>
    </source>
</reference>
<keyword evidence="6" id="KW-1185">Reference proteome</keyword>
<dbReference type="GO" id="GO:0003676">
    <property type="term" value="F:nucleic acid binding"/>
    <property type="evidence" value="ECO:0007669"/>
    <property type="project" value="InterPro"/>
</dbReference>
<dbReference type="PANTHER" id="PTHR13370:SF3">
    <property type="entry name" value="TRNA (GUANINE(10)-N2)-METHYLTRANSFERASE HOMOLOG"/>
    <property type="match status" value="1"/>
</dbReference>
<dbReference type="EC" id="2.1.1.34" evidence="5"/>
<name>A0A060S323_PLARE</name>
<dbReference type="InterPro" id="IPR059073">
    <property type="entry name" value="TRMT11_N"/>
</dbReference>
<reference evidence="5" key="2">
    <citation type="submission" date="2014-05" db="EMBL/GenBank/DDBJ databases">
        <title>The genome sequences of chimpanzee malaria parasites reveal the path to human adaptation.</title>
        <authorList>
            <person name="Otto T.D."/>
            <person name="Rayner J.C."/>
            <person name="Boehme U."/>
            <person name="Pain A."/>
            <person name="Spottiswoode N."/>
            <person name="Sanders M."/>
            <person name="Quail M."/>
            <person name="Ollomo B."/>
            <person name="Renaud F."/>
            <person name="Thomas A.W."/>
            <person name="Prugnolle F."/>
            <person name="Conway D.J."/>
            <person name="Newbold C."/>
            <person name="Berriman M."/>
        </authorList>
    </citation>
    <scope>NUCLEOTIDE SEQUENCE [LARGE SCALE GENOMIC DNA]</scope>
    <source>
        <strain evidence="5">CDC</strain>
    </source>
</reference>
<dbReference type="VEuPathDB" id="PlasmoDB:PRG01_1345700"/>
<dbReference type="Gene3D" id="3.40.50.150">
    <property type="entry name" value="Vaccinia Virus protein VP39"/>
    <property type="match status" value="1"/>
</dbReference>
<feature type="domain" description="tRNA (guanine(10)-N(2))-methyltransferase TRMT11 N-terminal" evidence="4">
    <location>
        <begin position="95"/>
        <end position="224"/>
    </location>
</feature>
<dbReference type="SUPFAM" id="SSF53335">
    <property type="entry name" value="S-adenosyl-L-methionine-dependent methyltransferases"/>
    <property type="match status" value="1"/>
</dbReference>
<evidence type="ECO:0000313" key="5">
    <source>
        <dbReference type="EMBL" id="CDO66216.1"/>
    </source>
</evidence>
<dbReference type="GO" id="GO:0043527">
    <property type="term" value="C:tRNA methyltransferase complex"/>
    <property type="evidence" value="ECO:0007669"/>
    <property type="project" value="UniProtKB-ARBA"/>
</dbReference>
<dbReference type="Pfam" id="PF01170">
    <property type="entry name" value="UPF0020"/>
    <property type="match status" value="1"/>
</dbReference>
<dbReference type="PIRSF" id="PIRSF017259">
    <property type="entry name" value="tRNA_mtfrase_TRM11"/>
    <property type="match status" value="1"/>
</dbReference>